<organism evidence="2 3">
    <name type="scientific">Exidia glandulosa HHB12029</name>
    <dbReference type="NCBI Taxonomy" id="1314781"/>
    <lineage>
        <taxon>Eukaryota</taxon>
        <taxon>Fungi</taxon>
        <taxon>Dikarya</taxon>
        <taxon>Basidiomycota</taxon>
        <taxon>Agaricomycotina</taxon>
        <taxon>Agaricomycetes</taxon>
        <taxon>Auriculariales</taxon>
        <taxon>Exidiaceae</taxon>
        <taxon>Exidia</taxon>
    </lineage>
</organism>
<dbReference type="EMBL" id="KV425901">
    <property type="protein sequence ID" value="KZW00416.1"/>
    <property type="molecule type" value="Genomic_DNA"/>
</dbReference>
<proteinExistence type="predicted"/>
<feature type="region of interest" description="Disordered" evidence="1">
    <location>
        <begin position="39"/>
        <end position="96"/>
    </location>
</feature>
<dbReference type="Proteomes" id="UP000077266">
    <property type="component" value="Unassembled WGS sequence"/>
</dbReference>
<dbReference type="AlphaFoldDB" id="A0A165N9G6"/>
<accession>A0A165N9G6</accession>
<sequence>MLKSSTMRGGKRGSSRQLCSVATGPVLYVQVYRTSTVSSASHTLVESRDRARGRSPNHTRPAPTEAGRTPRYGSGCQLRTKSGFGCSRNDEGDREEHRDPILQQLRLHTESRGHCPVCLQLRSRMGTFCCEQATCSRKRMAMSTIASIQIFTALRRT</sequence>
<evidence type="ECO:0000313" key="3">
    <source>
        <dbReference type="Proteomes" id="UP000077266"/>
    </source>
</evidence>
<reference evidence="2 3" key="1">
    <citation type="journal article" date="2016" name="Mol. Biol. Evol.">
        <title>Comparative Genomics of Early-Diverging Mushroom-Forming Fungi Provides Insights into the Origins of Lignocellulose Decay Capabilities.</title>
        <authorList>
            <person name="Nagy L.G."/>
            <person name="Riley R."/>
            <person name="Tritt A."/>
            <person name="Adam C."/>
            <person name="Daum C."/>
            <person name="Floudas D."/>
            <person name="Sun H."/>
            <person name="Yadav J.S."/>
            <person name="Pangilinan J."/>
            <person name="Larsson K.H."/>
            <person name="Matsuura K."/>
            <person name="Barry K."/>
            <person name="Labutti K."/>
            <person name="Kuo R."/>
            <person name="Ohm R.A."/>
            <person name="Bhattacharya S.S."/>
            <person name="Shirouzu T."/>
            <person name="Yoshinaga Y."/>
            <person name="Martin F.M."/>
            <person name="Grigoriev I.V."/>
            <person name="Hibbett D.S."/>
        </authorList>
    </citation>
    <scope>NUCLEOTIDE SEQUENCE [LARGE SCALE GENOMIC DNA]</scope>
    <source>
        <strain evidence="2 3">HHB12029</strain>
    </source>
</reference>
<dbReference type="InParanoid" id="A0A165N9G6"/>
<evidence type="ECO:0000256" key="1">
    <source>
        <dbReference type="SAM" id="MobiDB-lite"/>
    </source>
</evidence>
<name>A0A165N9G6_EXIGL</name>
<evidence type="ECO:0000313" key="2">
    <source>
        <dbReference type="EMBL" id="KZW00416.1"/>
    </source>
</evidence>
<keyword evidence="3" id="KW-1185">Reference proteome</keyword>
<protein>
    <submittedName>
        <fullName evidence="2">Uncharacterized protein</fullName>
    </submittedName>
</protein>
<gene>
    <name evidence="2" type="ORF">EXIGLDRAFT_157849</name>
</gene>